<reference evidence="2 3" key="1">
    <citation type="submission" date="2020-08" db="EMBL/GenBank/DDBJ databases">
        <title>Comparative genomics of Francisella species.</title>
        <authorList>
            <person name="Sahl J."/>
            <person name="Sjodin A."/>
            <person name="Wagner D."/>
            <person name="Forsman M."/>
        </authorList>
    </citation>
    <scope>NUCLEOTIDE SEQUENCE [LARGE SCALE GENOMIC DNA]</scope>
    <source>
        <strain evidence="2 3">F1093</strain>
    </source>
</reference>
<dbReference type="PANTHER" id="PTHR43415">
    <property type="entry name" value="SPERMIDINE N(1)-ACETYLTRANSFERASE"/>
    <property type="match status" value="1"/>
</dbReference>
<name>A0ABS1G9V1_9GAMM</name>
<gene>
    <name evidence="2" type="ORF">IBE52_00705</name>
</gene>
<dbReference type="InterPro" id="IPR000182">
    <property type="entry name" value="GNAT_dom"/>
</dbReference>
<keyword evidence="3" id="KW-1185">Reference proteome</keyword>
<accession>A0ABS1G9V1</accession>
<organism evidence="2 3">
    <name type="scientific">Francisella philomiragia</name>
    <dbReference type="NCBI Taxonomy" id="28110"/>
    <lineage>
        <taxon>Bacteria</taxon>
        <taxon>Pseudomonadati</taxon>
        <taxon>Pseudomonadota</taxon>
        <taxon>Gammaproteobacteria</taxon>
        <taxon>Thiotrichales</taxon>
        <taxon>Francisellaceae</taxon>
        <taxon>Francisella</taxon>
    </lineage>
</organism>
<sequence length="174" mass="20684">MLLEGKNINLRTVEISDALFVLELRKDATKNKHLSKVDTTLEAQEKWIVDYKKREKSRKEYYFVIEDKEKQNVGLVRVYDFIGQSFCWGSWIIKDSAPRSAAIESALCIYEFAFYNLGFMKSHFDVRKENQKVLAFHKRFGAVIVGESDIDFYFEYSLEDYQRIKQKYKKYLPN</sequence>
<proteinExistence type="predicted"/>
<comment type="caution">
    <text evidence="2">The sequence shown here is derived from an EMBL/GenBank/DDBJ whole genome shotgun (WGS) entry which is preliminary data.</text>
</comment>
<dbReference type="Pfam" id="PF13302">
    <property type="entry name" value="Acetyltransf_3"/>
    <property type="match status" value="1"/>
</dbReference>
<dbReference type="EMBL" id="JACTSG010000001">
    <property type="protein sequence ID" value="MBK2301428.1"/>
    <property type="molecule type" value="Genomic_DNA"/>
</dbReference>
<evidence type="ECO:0000259" key="1">
    <source>
        <dbReference type="Pfam" id="PF13302"/>
    </source>
</evidence>
<dbReference type="PANTHER" id="PTHR43415:SF3">
    <property type="entry name" value="GNAT-FAMILY ACETYLTRANSFERASE"/>
    <property type="match status" value="1"/>
</dbReference>
<dbReference type="Gene3D" id="3.40.630.30">
    <property type="match status" value="1"/>
</dbReference>
<evidence type="ECO:0000313" key="2">
    <source>
        <dbReference type="EMBL" id="MBK2301428.1"/>
    </source>
</evidence>
<feature type="domain" description="N-acetyltransferase" evidence="1">
    <location>
        <begin position="8"/>
        <end position="142"/>
    </location>
</feature>
<dbReference type="SUPFAM" id="SSF55729">
    <property type="entry name" value="Acyl-CoA N-acyltransferases (Nat)"/>
    <property type="match status" value="1"/>
</dbReference>
<dbReference type="RefSeq" id="WP_200165436.1">
    <property type="nucleotide sequence ID" value="NZ_JACTSG010000001.1"/>
</dbReference>
<dbReference type="InterPro" id="IPR016181">
    <property type="entry name" value="Acyl_CoA_acyltransferase"/>
</dbReference>
<dbReference type="Proteomes" id="UP000760407">
    <property type="component" value="Unassembled WGS sequence"/>
</dbReference>
<evidence type="ECO:0000313" key="3">
    <source>
        <dbReference type="Proteomes" id="UP000760407"/>
    </source>
</evidence>
<protein>
    <submittedName>
        <fullName evidence="2">GNAT family N-acetyltransferase</fullName>
    </submittedName>
</protein>